<organism evidence="13 14">
    <name type="scientific">Komagataeibacter xylinus NBRC 13693</name>
    <dbReference type="NCBI Taxonomy" id="1234668"/>
    <lineage>
        <taxon>Bacteria</taxon>
        <taxon>Pseudomonadati</taxon>
        <taxon>Pseudomonadota</taxon>
        <taxon>Alphaproteobacteria</taxon>
        <taxon>Acetobacterales</taxon>
        <taxon>Acetobacteraceae</taxon>
        <taxon>Komagataeibacter</taxon>
    </lineage>
</organism>
<reference evidence="13 14" key="1">
    <citation type="submission" date="2012-11" db="EMBL/GenBank/DDBJ databases">
        <title>Whole genome sequence of Gluconacetobacter xylinus NBRC 13693.</title>
        <authorList>
            <person name="Azuma Y."/>
            <person name="Higashiura N."/>
            <person name="Hirakawa H."/>
            <person name="Matsushita K."/>
        </authorList>
    </citation>
    <scope>NUCLEOTIDE SEQUENCE [LARGE SCALE GENOMIC DNA]</scope>
    <source>
        <strain evidence="13 14">NBRC 13693</strain>
    </source>
</reference>
<dbReference type="Proteomes" id="UP000032683">
    <property type="component" value="Unassembled WGS sequence"/>
</dbReference>
<dbReference type="InterPro" id="IPR011698">
    <property type="entry name" value="GATase_3"/>
</dbReference>
<evidence type="ECO:0000256" key="8">
    <source>
        <dbReference type="ARBA" id="ARBA00022962"/>
    </source>
</evidence>
<comment type="catalytic activity">
    <reaction evidence="9">
        <text>cob(II)yrinate + 2 L-glutamine + 2 ATP + 2 H2O = cob(II)yrinate a,c diamide + 2 L-glutamate + 2 ADP + 2 phosphate + 2 H(+)</text>
        <dbReference type="Rhea" id="RHEA:26289"/>
        <dbReference type="ChEBI" id="CHEBI:15377"/>
        <dbReference type="ChEBI" id="CHEBI:15378"/>
        <dbReference type="ChEBI" id="CHEBI:29985"/>
        <dbReference type="ChEBI" id="CHEBI:30616"/>
        <dbReference type="ChEBI" id="CHEBI:43474"/>
        <dbReference type="ChEBI" id="CHEBI:58359"/>
        <dbReference type="ChEBI" id="CHEBI:58537"/>
        <dbReference type="ChEBI" id="CHEBI:58894"/>
        <dbReference type="ChEBI" id="CHEBI:456216"/>
        <dbReference type="EC" id="6.3.5.11"/>
    </reaction>
</comment>
<dbReference type="NCBIfam" id="NF002204">
    <property type="entry name" value="PRK01077.1"/>
    <property type="match status" value="1"/>
</dbReference>
<comment type="similarity">
    <text evidence="9">Belongs to the CobB/CbiA family.</text>
</comment>
<dbReference type="UniPathway" id="UPA00148">
    <property type="reaction ID" value="UER00231"/>
</dbReference>
<feature type="domain" description="CobB/CobQ-like glutamine amidotransferase" evidence="12">
    <location>
        <begin position="246"/>
        <end position="433"/>
    </location>
</feature>
<evidence type="ECO:0000313" key="14">
    <source>
        <dbReference type="Proteomes" id="UP000032683"/>
    </source>
</evidence>
<feature type="region of interest" description="Disordered" evidence="10">
    <location>
        <begin position="401"/>
        <end position="420"/>
    </location>
</feature>
<dbReference type="SUPFAM" id="SSF52317">
    <property type="entry name" value="Class I glutamine amidotransferase-like"/>
    <property type="match status" value="1"/>
</dbReference>
<evidence type="ECO:0000256" key="6">
    <source>
        <dbReference type="ARBA" id="ARBA00022840"/>
    </source>
</evidence>
<feature type="site" description="Increases nucleophilicity of active site Cys" evidence="9">
    <location>
        <position position="431"/>
    </location>
</feature>
<feature type="domain" description="CobQ/CobB/MinD/ParA nucleotide binding" evidence="11">
    <location>
        <begin position="5"/>
        <end position="191"/>
    </location>
</feature>
<dbReference type="GO" id="GO:0042242">
    <property type="term" value="F:cobyrinic acid a,c-diamide synthase activity"/>
    <property type="evidence" value="ECO:0007669"/>
    <property type="project" value="UniProtKB-UniRule"/>
</dbReference>
<evidence type="ECO:0000256" key="2">
    <source>
        <dbReference type="ARBA" id="ARBA00006205"/>
    </source>
</evidence>
<dbReference type="PANTHER" id="PTHR43873">
    <property type="entry name" value="COBYRINATE A,C-DIAMIDE SYNTHASE"/>
    <property type="match status" value="1"/>
</dbReference>
<evidence type="ECO:0000256" key="10">
    <source>
        <dbReference type="SAM" id="MobiDB-lite"/>
    </source>
</evidence>
<evidence type="ECO:0000256" key="4">
    <source>
        <dbReference type="ARBA" id="ARBA00022598"/>
    </source>
</evidence>
<comment type="similarity">
    <text evidence="2">Belongs to the CobB/CobQ family. CobQ subfamily.</text>
</comment>
<evidence type="ECO:0000256" key="5">
    <source>
        <dbReference type="ARBA" id="ARBA00022741"/>
    </source>
</evidence>
<dbReference type="Gene3D" id="3.40.50.300">
    <property type="entry name" value="P-loop containing nucleotide triphosphate hydrolases"/>
    <property type="match status" value="1"/>
</dbReference>
<keyword evidence="7 9" id="KW-0460">Magnesium</keyword>
<evidence type="ECO:0000256" key="9">
    <source>
        <dbReference type="HAMAP-Rule" id="MF_00027"/>
    </source>
</evidence>
<gene>
    <name evidence="9" type="primary">cbiA</name>
    <name evidence="13" type="ORF">Gxy13693_052_026</name>
</gene>
<dbReference type="Pfam" id="PF01656">
    <property type="entry name" value="CbiA"/>
    <property type="match status" value="1"/>
</dbReference>
<dbReference type="NCBIfam" id="TIGR00379">
    <property type="entry name" value="cobB"/>
    <property type="match status" value="1"/>
</dbReference>
<keyword evidence="6 9" id="KW-0067">ATP-binding</keyword>
<dbReference type="PROSITE" id="PS51274">
    <property type="entry name" value="GATASE_COBBQ"/>
    <property type="match status" value="1"/>
</dbReference>
<comment type="pathway">
    <text evidence="9">Cofactor biosynthesis; adenosylcobalamin biosynthesis; cob(II)yrinate a,c-diamide from sirohydrochlorin (anaerobic route): step 10/10.</text>
</comment>
<evidence type="ECO:0000256" key="1">
    <source>
        <dbReference type="ARBA" id="ARBA00001946"/>
    </source>
</evidence>
<dbReference type="GO" id="GO:0005524">
    <property type="term" value="F:ATP binding"/>
    <property type="evidence" value="ECO:0007669"/>
    <property type="project" value="UniProtKB-UniRule"/>
</dbReference>
<dbReference type="PANTHER" id="PTHR43873:SF1">
    <property type="entry name" value="COBYRINATE A,C-DIAMIDE SYNTHASE"/>
    <property type="match status" value="1"/>
</dbReference>
<evidence type="ECO:0000256" key="3">
    <source>
        <dbReference type="ARBA" id="ARBA00022573"/>
    </source>
</evidence>
<dbReference type="RefSeq" id="WP_242405457.1">
    <property type="nucleotide sequence ID" value="NZ_BANJ01000052.1"/>
</dbReference>
<accession>A0A0D6QAZ4</accession>
<dbReference type="InterPro" id="IPR002586">
    <property type="entry name" value="CobQ/CobB/MinD/ParA_Nub-bd_dom"/>
</dbReference>
<comment type="cofactor">
    <cofactor evidence="1 9">
        <name>Mg(2+)</name>
        <dbReference type="ChEBI" id="CHEBI:18420"/>
    </cofactor>
</comment>
<dbReference type="Pfam" id="PF07685">
    <property type="entry name" value="GATase_3"/>
    <property type="match status" value="1"/>
</dbReference>
<dbReference type="EC" id="6.3.5.11" evidence="9"/>
<dbReference type="InterPro" id="IPR029062">
    <property type="entry name" value="Class_I_gatase-like"/>
</dbReference>
<keyword evidence="3 9" id="KW-0169">Cobalamin biosynthesis</keyword>
<dbReference type="HAMAP" id="MF_00027">
    <property type="entry name" value="CobB_CbiA"/>
    <property type="match status" value="1"/>
</dbReference>
<proteinExistence type="inferred from homology"/>
<dbReference type="InterPro" id="IPR027417">
    <property type="entry name" value="P-loop_NTPase"/>
</dbReference>
<protein>
    <recommendedName>
        <fullName evidence="9">Cobyrinate a,c-diamide synthase</fullName>
        <ecNumber evidence="9">6.3.5.11</ecNumber>
    </recommendedName>
    <alternativeName>
        <fullName evidence="9">Cobyrinic acid a,c-diamide synthetase</fullName>
    </alternativeName>
</protein>
<dbReference type="InterPro" id="IPR004484">
    <property type="entry name" value="CbiA/CobB_synth"/>
</dbReference>
<keyword evidence="8 9" id="KW-0315">Glutamine amidotransferase</keyword>
<dbReference type="GO" id="GO:0009236">
    <property type="term" value="P:cobalamin biosynthetic process"/>
    <property type="evidence" value="ECO:0007669"/>
    <property type="project" value="UniProtKB-UniRule"/>
</dbReference>
<comment type="function">
    <text evidence="9">Catalyzes the ATP-dependent amidation of the two carboxylate groups at positions a and c of cobyrinate, using either L-glutamine or ammonia as the nitrogen source.</text>
</comment>
<name>A0A0D6QAZ4_KOMXY</name>
<evidence type="ECO:0000313" key="13">
    <source>
        <dbReference type="EMBL" id="GAO00590.1"/>
    </source>
</evidence>
<dbReference type="EMBL" id="BANJ01000052">
    <property type="protein sequence ID" value="GAO00590.1"/>
    <property type="molecule type" value="Genomic_DNA"/>
</dbReference>
<dbReference type="SUPFAM" id="SSF52540">
    <property type="entry name" value="P-loop containing nucleoside triphosphate hydrolases"/>
    <property type="match status" value="1"/>
</dbReference>
<sequence length="461" mass="48062">MTRGLMIAAPRSGGGKTTLTLALLAALRRRGIAVRGAKTGPDYIDPAFHEALTGLSSLNLDSWAMPPALLDNVMSQACSGCDMLVTEASMGLFDGLMEPRGARGAPADIAARFGLPVVLVLDISGQGQSAAATALGFATLDPSVRIAGVILNRVGSPRHAAMATRAITATGIPVLGAFGRDTHLQMPERHLGLVQAREHGGLDALAERLATQAERDLDLDAILACAMPQSPAAATDAIAIAPPGQRIAVANDAAFSFLYAHVAAGWRRAGAELHFFSPLNDEGPADGCDACWLPGGYPELHAGRLAAADHFRHALACFAQTRPVHGECGGFMVLGESLTDKAGETHRMTGLLGHATSFARRRMNLGYRTAQLRHDCAIGRAGTVLRGHEFHYATVTDPGNDTPLADMHDGYGEPRGTGGGRRGLVSGTFFHILSTLPALHDGATCTPGIPASATAQVSEQT</sequence>
<dbReference type="AlphaFoldDB" id="A0A0D6QAZ4"/>
<comment type="caution">
    <text evidence="13">The sequence shown here is derived from an EMBL/GenBank/DDBJ whole genome shotgun (WGS) entry which is preliminary data.</text>
</comment>
<dbReference type="Gene3D" id="3.40.50.880">
    <property type="match status" value="1"/>
</dbReference>
<comment type="miscellaneous">
    <text evidence="9">The a and c carboxylates of cobyrinate are activated for nucleophilic attack via formation of a phosphorylated intermediate by ATP. CbiA catalyzes first the amidation of the c-carboxylate, and then that of the a-carboxylate.</text>
</comment>
<evidence type="ECO:0000259" key="11">
    <source>
        <dbReference type="Pfam" id="PF01656"/>
    </source>
</evidence>
<keyword evidence="4 9" id="KW-0436">Ligase</keyword>
<evidence type="ECO:0000256" key="7">
    <source>
        <dbReference type="ARBA" id="ARBA00022842"/>
    </source>
</evidence>
<evidence type="ECO:0000259" key="12">
    <source>
        <dbReference type="Pfam" id="PF07685"/>
    </source>
</evidence>
<feature type="active site" description="Nucleophile" evidence="9">
    <location>
        <position position="328"/>
    </location>
</feature>
<comment type="domain">
    <text evidence="9">Comprises of two domains. The C-terminal domain contains the binding site for glutamine and catalyzes the hydrolysis of this substrate to glutamate and ammonia. The N-terminal domain is anticipated to bind ATP and cobyrinate and catalyzes the ultimate synthesis of the diamide product. The ammonia produced via the glutaminase domain is probably translocated to the adjacent domain via a molecular tunnel, where it reacts with an activated intermediate.</text>
</comment>
<keyword evidence="5 9" id="KW-0547">Nucleotide-binding</keyword>